<dbReference type="InterPro" id="IPR016181">
    <property type="entry name" value="Acyl_CoA_acyltransferase"/>
</dbReference>
<dbReference type="Proteomes" id="UP000019484">
    <property type="component" value="Unassembled WGS sequence"/>
</dbReference>
<evidence type="ECO:0008006" key="3">
    <source>
        <dbReference type="Google" id="ProtNLM"/>
    </source>
</evidence>
<gene>
    <name evidence="1" type="ORF">A1O1_08984</name>
</gene>
<sequence length="214" mass="24040">MATIPHPEAVQVKDEADVLKFAQVIAAAFSNDALNRYIYLGRESRPDHPGLAQPELRVQYWLPLIRSRLEAGGILLQIYDWSAVALWLPPGLKKPDSNDPIPEGALEYREKFEAVKKKHLGDRPYWYLNLIGRAPGRSEKGAIRNLVEPFLKKAREDNLPVWLEATNTHARDVYAHLGFRVVEEVWIGKGVVNSEGWAEPGGEGVLNWGMAANL</sequence>
<dbReference type="STRING" id="1182541.W9XEF3"/>
<name>W9XEF3_9EURO</name>
<dbReference type="AlphaFoldDB" id="W9XEF3"/>
<dbReference type="EMBL" id="AMWN01000011">
    <property type="protein sequence ID" value="EXJ78583.1"/>
    <property type="molecule type" value="Genomic_DNA"/>
</dbReference>
<evidence type="ECO:0000313" key="1">
    <source>
        <dbReference type="EMBL" id="EXJ78583.1"/>
    </source>
</evidence>
<dbReference type="HOGENOM" id="CLU_069195_0_0_1"/>
<dbReference type="RefSeq" id="XP_007728031.1">
    <property type="nucleotide sequence ID" value="XM_007729841.1"/>
</dbReference>
<dbReference type="OrthoDB" id="410198at2759"/>
<keyword evidence="2" id="KW-1185">Reference proteome</keyword>
<proteinExistence type="predicted"/>
<dbReference type="InterPro" id="IPR052523">
    <property type="entry name" value="Trichothecene_AcTrans"/>
</dbReference>
<reference evidence="1 2" key="1">
    <citation type="submission" date="2013-03" db="EMBL/GenBank/DDBJ databases">
        <title>The Genome Sequence of Capronia coronata CBS 617.96.</title>
        <authorList>
            <consortium name="The Broad Institute Genomics Platform"/>
            <person name="Cuomo C."/>
            <person name="de Hoog S."/>
            <person name="Gorbushina A."/>
            <person name="Walker B."/>
            <person name="Young S.K."/>
            <person name="Zeng Q."/>
            <person name="Gargeya S."/>
            <person name="Fitzgerald M."/>
            <person name="Haas B."/>
            <person name="Abouelleil A."/>
            <person name="Allen A.W."/>
            <person name="Alvarado L."/>
            <person name="Arachchi H.M."/>
            <person name="Berlin A.M."/>
            <person name="Chapman S.B."/>
            <person name="Gainer-Dewar J."/>
            <person name="Goldberg J."/>
            <person name="Griggs A."/>
            <person name="Gujja S."/>
            <person name="Hansen M."/>
            <person name="Howarth C."/>
            <person name="Imamovic A."/>
            <person name="Ireland A."/>
            <person name="Larimer J."/>
            <person name="McCowan C."/>
            <person name="Murphy C."/>
            <person name="Pearson M."/>
            <person name="Poon T.W."/>
            <person name="Priest M."/>
            <person name="Roberts A."/>
            <person name="Saif S."/>
            <person name="Shea T."/>
            <person name="Sisk P."/>
            <person name="Sykes S."/>
            <person name="Wortman J."/>
            <person name="Nusbaum C."/>
            <person name="Birren B."/>
        </authorList>
    </citation>
    <scope>NUCLEOTIDE SEQUENCE [LARGE SCALE GENOMIC DNA]</scope>
    <source>
        <strain evidence="1 2">CBS 617.96</strain>
    </source>
</reference>
<dbReference type="GeneID" id="19163830"/>
<accession>W9XEF3</accession>
<dbReference type="eggNOG" id="ENOG502RYMB">
    <property type="taxonomic scope" value="Eukaryota"/>
</dbReference>
<dbReference type="SUPFAM" id="SSF55729">
    <property type="entry name" value="Acyl-CoA N-acyltransferases (Nat)"/>
    <property type="match status" value="1"/>
</dbReference>
<dbReference type="PANTHER" id="PTHR42791">
    <property type="entry name" value="GNAT FAMILY ACETYLTRANSFERASE"/>
    <property type="match status" value="1"/>
</dbReference>
<dbReference type="Gene3D" id="3.40.630.30">
    <property type="match status" value="1"/>
</dbReference>
<comment type="caution">
    <text evidence="1">The sequence shown here is derived from an EMBL/GenBank/DDBJ whole genome shotgun (WGS) entry which is preliminary data.</text>
</comment>
<protein>
    <recommendedName>
        <fullName evidence="3">N-acetyltransferase domain-containing protein</fullName>
    </recommendedName>
</protein>
<evidence type="ECO:0000313" key="2">
    <source>
        <dbReference type="Proteomes" id="UP000019484"/>
    </source>
</evidence>
<dbReference type="PANTHER" id="PTHR42791:SF1">
    <property type="entry name" value="N-ACETYLTRANSFERASE DOMAIN-CONTAINING PROTEIN"/>
    <property type="match status" value="1"/>
</dbReference>
<organism evidence="1 2">
    <name type="scientific">Capronia coronata CBS 617.96</name>
    <dbReference type="NCBI Taxonomy" id="1182541"/>
    <lineage>
        <taxon>Eukaryota</taxon>
        <taxon>Fungi</taxon>
        <taxon>Dikarya</taxon>
        <taxon>Ascomycota</taxon>
        <taxon>Pezizomycotina</taxon>
        <taxon>Eurotiomycetes</taxon>
        <taxon>Chaetothyriomycetidae</taxon>
        <taxon>Chaetothyriales</taxon>
        <taxon>Herpotrichiellaceae</taxon>
        <taxon>Capronia</taxon>
    </lineage>
</organism>